<proteinExistence type="predicted"/>
<dbReference type="OrthoDB" id="8677206at2"/>
<name>A0A2A9DZG5_9MICO</name>
<keyword evidence="5" id="KW-1185">Reference proteome</keyword>
<dbReference type="RefSeq" id="WP_098453603.1">
    <property type="nucleotide sequence ID" value="NZ_PDJG01000001.1"/>
</dbReference>
<feature type="region of interest" description="Disordered" evidence="2">
    <location>
        <begin position="234"/>
        <end position="258"/>
    </location>
</feature>
<dbReference type="AlphaFoldDB" id="A0A2A9DZG5"/>
<dbReference type="EMBL" id="PDJG01000001">
    <property type="protein sequence ID" value="PFG35315.1"/>
    <property type="molecule type" value="Genomic_DNA"/>
</dbReference>
<dbReference type="Proteomes" id="UP000225548">
    <property type="component" value="Unassembled WGS sequence"/>
</dbReference>
<gene>
    <name evidence="3" type="ORF">ATL42_0016</name>
    <name evidence="4" type="ORF">ATL42_3260</name>
</gene>
<sequence length="258" mass="27069">MTQIAVHVDGGRARCALRTGLLSPRVLSSDHAGARVALVATGALLLAGDHVRIDVRVGPGAWLEVVETSGTVAYDARGGAAAWDVTIHVDEGGTLVWEGLPFVVASGADVTRRTTATLAHGAVLLLRETLVLGRTGEIGGDLRSQTRCSLDGQPAFVEDLRLDVSRTAPGVLGDARVLDSALCIGTRPPPSEPVAGQVHLDLDAPGAVLRSVGQHAHTGSVGARWARWTEHVRHRPPPLLPSPLRLASDPKEPHHARS</sequence>
<dbReference type="InterPro" id="IPR002669">
    <property type="entry name" value="UreD"/>
</dbReference>
<comment type="caution">
    <text evidence="3">The sequence shown here is derived from an EMBL/GenBank/DDBJ whole genome shotgun (WGS) entry which is preliminary data.</text>
</comment>
<accession>A0A2A9DZG5</accession>
<reference evidence="3 5" key="1">
    <citation type="submission" date="2017-10" db="EMBL/GenBank/DDBJ databases">
        <title>Sequencing the genomes of 1000 actinobacteria strains.</title>
        <authorList>
            <person name="Klenk H.-P."/>
        </authorList>
    </citation>
    <scope>NUCLEOTIDE SEQUENCE [LARGE SCALE GENOMIC DNA]</scope>
    <source>
        <strain evidence="3 5">DSM 18966</strain>
    </source>
</reference>
<keyword evidence="1" id="KW-0143">Chaperone</keyword>
<evidence type="ECO:0000313" key="4">
    <source>
        <dbReference type="EMBL" id="PFG35315.1"/>
    </source>
</evidence>
<protein>
    <submittedName>
        <fullName evidence="3">Urease accessory protein</fullName>
    </submittedName>
</protein>
<dbReference type="EMBL" id="PDJG01000001">
    <property type="protein sequence ID" value="PFG32197.1"/>
    <property type="molecule type" value="Genomic_DNA"/>
</dbReference>
<feature type="compositionally biased region" description="Basic and acidic residues" evidence="2">
    <location>
        <begin position="248"/>
        <end position="258"/>
    </location>
</feature>
<evidence type="ECO:0000313" key="5">
    <source>
        <dbReference type="Proteomes" id="UP000225548"/>
    </source>
</evidence>
<evidence type="ECO:0000313" key="3">
    <source>
        <dbReference type="EMBL" id="PFG32197.1"/>
    </source>
</evidence>
<dbReference type="Pfam" id="PF01774">
    <property type="entry name" value="UreD"/>
    <property type="match status" value="1"/>
</dbReference>
<evidence type="ECO:0000256" key="2">
    <source>
        <dbReference type="SAM" id="MobiDB-lite"/>
    </source>
</evidence>
<organism evidence="3 5">
    <name type="scientific">Sanguibacter antarcticus</name>
    <dbReference type="NCBI Taxonomy" id="372484"/>
    <lineage>
        <taxon>Bacteria</taxon>
        <taxon>Bacillati</taxon>
        <taxon>Actinomycetota</taxon>
        <taxon>Actinomycetes</taxon>
        <taxon>Micrococcales</taxon>
        <taxon>Sanguibacteraceae</taxon>
        <taxon>Sanguibacter</taxon>
    </lineage>
</organism>
<evidence type="ECO:0000256" key="1">
    <source>
        <dbReference type="ARBA" id="ARBA00023186"/>
    </source>
</evidence>
<dbReference type="GO" id="GO:0016151">
    <property type="term" value="F:nickel cation binding"/>
    <property type="evidence" value="ECO:0007669"/>
    <property type="project" value="InterPro"/>
</dbReference>